<reference evidence="1 3" key="2">
    <citation type="journal article" date="2018" name="Plant J.">
        <title>The Physcomitrella patens chromosome-scale assembly reveals moss genome structure and evolution.</title>
        <authorList>
            <person name="Lang D."/>
            <person name="Ullrich K.K."/>
            <person name="Murat F."/>
            <person name="Fuchs J."/>
            <person name="Jenkins J."/>
            <person name="Haas F.B."/>
            <person name="Piednoel M."/>
            <person name="Gundlach H."/>
            <person name="Van Bel M."/>
            <person name="Meyberg R."/>
            <person name="Vives C."/>
            <person name="Morata J."/>
            <person name="Symeonidi A."/>
            <person name="Hiss M."/>
            <person name="Muchero W."/>
            <person name="Kamisugi Y."/>
            <person name="Saleh O."/>
            <person name="Blanc G."/>
            <person name="Decker E.L."/>
            <person name="van Gessel N."/>
            <person name="Grimwood J."/>
            <person name="Hayes R.D."/>
            <person name="Graham S.W."/>
            <person name="Gunter L.E."/>
            <person name="McDaniel S.F."/>
            <person name="Hoernstein S.N.W."/>
            <person name="Larsson A."/>
            <person name="Li F.W."/>
            <person name="Perroud P.F."/>
            <person name="Phillips J."/>
            <person name="Ranjan P."/>
            <person name="Rokshar D.S."/>
            <person name="Rothfels C.J."/>
            <person name="Schneider L."/>
            <person name="Shu S."/>
            <person name="Stevenson D.W."/>
            <person name="Thummler F."/>
            <person name="Tillich M."/>
            <person name="Villarreal Aguilar J.C."/>
            <person name="Widiez T."/>
            <person name="Wong G.K."/>
            <person name="Wymore A."/>
            <person name="Zhang Y."/>
            <person name="Zimmer A.D."/>
            <person name="Quatrano R.S."/>
            <person name="Mayer K.F.X."/>
            <person name="Goodstein D."/>
            <person name="Casacuberta J.M."/>
            <person name="Vandepoele K."/>
            <person name="Reski R."/>
            <person name="Cuming A.C."/>
            <person name="Tuskan G.A."/>
            <person name="Maumus F."/>
            <person name="Salse J."/>
            <person name="Schmutz J."/>
            <person name="Rensing S.A."/>
        </authorList>
    </citation>
    <scope>NUCLEOTIDE SEQUENCE [LARGE SCALE GENOMIC DNA]</scope>
    <source>
        <strain evidence="2 3">cv. Gransden 2004</strain>
    </source>
</reference>
<reference evidence="1 3" key="1">
    <citation type="journal article" date="2008" name="Science">
        <title>The Physcomitrella genome reveals evolutionary insights into the conquest of land by plants.</title>
        <authorList>
            <person name="Rensing S."/>
            <person name="Lang D."/>
            <person name="Zimmer A."/>
            <person name="Terry A."/>
            <person name="Salamov A."/>
            <person name="Shapiro H."/>
            <person name="Nishiyama T."/>
            <person name="Perroud P.-F."/>
            <person name="Lindquist E."/>
            <person name="Kamisugi Y."/>
            <person name="Tanahashi T."/>
            <person name="Sakakibara K."/>
            <person name="Fujita T."/>
            <person name="Oishi K."/>
            <person name="Shin-I T."/>
            <person name="Kuroki Y."/>
            <person name="Toyoda A."/>
            <person name="Suzuki Y."/>
            <person name="Hashimoto A."/>
            <person name="Yamaguchi K."/>
            <person name="Sugano A."/>
            <person name="Kohara Y."/>
            <person name="Fujiyama A."/>
            <person name="Anterola A."/>
            <person name="Aoki S."/>
            <person name="Ashton N."/>
            <person name="Barbazuk W.B."/>
            <person name="Barker E."/>
            <person name="Bennetzen J."/>
            <person name="Bezanilla M."/>
            <person name="Blankenship R."/>
            <person name="Cho S.H."/>
            <person name="Dutcher S."/>
            <person name="Estelle M."/>
            <person name="Fawcett J.A."/>
            <person name="Gundlach H."/>
            <person name="Hanada K."/>
            <person name="Heyl A."/>
            <person name="Hicks K.A."/>
            <person name="Hugh J."/>
            <person name="Lohr M."/>
            <person name="Mayer K."/>
            <person name="Melkozernov A."/>
            <person name="Murata T."/>
            <person name="Nelson D."/>
            <person name="Pils B."/>
            <person name="Prigge M."/>
            <person name="Reiss B."/>
            <person name="Renner T."/>
            <person name="Rombauts S."/>
            <person name="Rushton P."/>
            <person name="Sanderfoot A."/>
            <person name="Schween G."/>
            <person name="Shiu S.-H."/>
            <person name="Stueber K."/>
            <person name="Theodoulou F.L."/>
            <person name="Tu H."/>
            <person name="Van de Peer Y."/>
            <person name="Verrier P.J."/>
            <person name="Waters E."/>
            <person name="Wood A."/>
            <person name="Yang L."/>
            <person name="Cove D."/>
            <person name="Cuming A."/>
            <person name="Hasebe M."/>
            <person name="Lucas S."/>
            <person name="Mishler D.B."/>
            <person name="Reski R."/>
            <person name="Grigoriev I."/>
            <person name="Quatrano R.S."/>
            <person name="Boore J.L."/>
        </authorList>
    </citation>
    <scope>NUCLEOTIDE SEQUENCE [LARGE SCALE GENOMIC DNA]</scope>
    <source>
        <strain evidence="2 3">cv. Gransden 2004</strain>
    </source>
</reference>
<dbReference type="EMBL" id="ABEU02000002">
    <property type="protein sequence ID" value="PNR60245.1"/>
    <property type="molecule type" value="Genomic_DNA"/>
</dbReference>
<protein>
    <submittedName>
        <fullName evidence="1 2">Uncharacterized protein</fullName>
    </submittedName>
</protein>
<evidence type="ECO:0000313" key="3">
    <source>
        <dbReference type="Proteomes" id="UP000006727"/>
    </source>
</evidence>
<proteinExistence type="predicted"/>
<dbReference type="AlphaFoldDB" id="A0A2K1L2J3"/>
<dbReference type="Gramene" id="Pp3c2_21560V3.1">
    <property type="protein sequence ID" value="PAC:32934361.CDS.1"/>
    <property type="gene ID" value="Pp3c2_21560"/>
</dbReference>
<dbReference type="InParanoid" id="A0A2K1L2J3"/>
<gene>
    <name evidence="1" type="ORF">PHYPA_003038</name>
</gene>
<keyword evidence="3" id="KW-1185">Reference proteome</keyword>
<dbReference type="EnsemblPlants" id="Pp3c2_21560V3.1">
    <property type="protein sequence ID" value="PAC:32934361.CDS.1"/>
    <property type="gene ID" value="Pp3c2_21560"/>
</dbReference>
<sequence length="204" mass="21958">MVGGYRSSSDMAHSMMMAWKLLHAGRGAAGVSGAELYAHHNFRTQNQFGGSYKDFVKVESRRYASARMNIVVDRVLDALPVPPPIPAPIVNGAEGLTEILSNYGVEEDSQPPKPAPIVNGADGLTEIFSNYGVEEDSQPPMPAPIVNGPDGLTEILFNCGVEEDSQLATSSSLYLDGLDHLEIYIGNEPEGASDFPPYQLRSCT</sequence>
<name>A0A2K1L2J3_PHYPA</name>
<dbReference type="Proteomes" id="UP000006727">
    <property type="component" value="Chromosome 2"/>
</dbReference>
<dbReference type="PaxDb" id="3218-PP1S125_8V6.1"/>
<organism evidence="1">
    <name type="scientific">Physcomitrium patens</name>
    <name type="common">Spreading-leaved earth moss</name>
    <name type="synonym">Physcomitrella patens</name>
    <dbReference type="NCBI Taxonomy" id="3218"/>
    <lineage>
        <taxon>Eukaryota</taxon>
        <taxon>Viridiplantae</taxon>
        <taxon>Streptophyta</taxon>
        <taxon>Embryophyta</taxon>
        <taxon>Bryophyta</taxon>
        <taxon>Bryophytina</taxon>
        <taxon>Bryopsida</taxon>
        <taxon>Funariidae</taxon>
        <taxon>Funariales</taxon>
        <taxon>Funariaceae</taxon>
        <taxon>Physcomitrium</taxon>
    </lineage>
</organism>
<evidence type="ECO:0000313" key="2">
    <source>
        <dbReference type="EnsemblPlants" id="PAC:32934361.CDS.1"/>
    </source>
</evidence>
<reference evidence="2" key="3">
    <citation type="submission" date="2020-12" db="UniProtKB">
        <authorList>
            <consortium name="EnsemblPlants"/>
        </authorList>
    </citation>
    <scope>IDENTIFICATION</scope>
</reference>
<evidence type="ECO:0000313" key="1">
    <source>
        <dbReference type="EMBL" id="PNR60245.1"/>
    </source>
</evidence>
<accession>A0A2K1L2J3</accession>